<dbReference type="PANTHER" id="PTHR46527:SF1">
    <property type="entry name" value="NUCLEOPORIN NUP42"/>
    <property type="match status" value="1"/>
</dbReference>
<feature type="region of interest" description="Disordered" evidence="11">
    <location>
        <begin position="169"/>
        <end position="231"/>
    </location>
</feature>
<accession>A0A9D4Q0T3</accession>
<dbReference type="InterPro" id="IPR000571">
    <property type="entry name" value="Znf_CCCH"/>
</dbReference>
<proteinExistence type="predicted"/>
<feature type="compositionally biased region" description="Basic and acidic residues" evidence="11">
    <location>
        <begin position="843"/>
        <end position="852"/>
    </location>
</feature>
<evidence type="ECO:0000256" key="1">
    <source>
        <dbReference type="ARBA" id="ARBA00004335"/>
    </source>
</evidence>
<feature type="region of interest" description="Disordered" evidence="11">
    <location>
        <begin position="826"/>
        <end position="852"/>
    </location>
</feature>
<feature type="domain" description="CHY-type" evidence="13">
    <location>
        <begin position="733"/>
        <end position="803"/>
    </location>
</feature>
<feature type="domain" description="C3H1-type" evidence="12">
    <location>
        <begin position="76"/>
        <end position="104"/>
    </location>
</feature>
<evidence type="ECO:0000256" key="6">
    <source>
        <dbReference type="ARBA" id="ARBA00037262"/>
    </source>
</evidence>
<reference evidence="14" key="1">
    <citation type="journal article" date="2020" name="Cell">
        <title>Large-Scale Comparative Analyses of Tick Genomes Elucidate Their Genetic Diversity and Vector Capacities.</title>
        <authorList>
            <consortium name="Tick Genome and Microbiome Consortium (TIGMIC)"/>
            <person name="Jia N."/>
            <person name="Wang J."/>
            <person name="Shi W."/>
            <person name="Du L."/>
            <person name="Sun Y."/>
            <person name="Zhan W."/>
            <person name="Jiang J.F."/>
            <person name="Wang Q."/>
            <person name="Zhang B."/>
            <person name="Ji P."/>
            <person name="Bell-Sakyi L."/>
            <person name="Cui X.M."/>
            <person name="Yuan T.T."/>
            <person name="Jiang B.G."/>
            <person name="Yang W.F."/>
            <person name="Lam T.T."/>
            <person name="Chang Q.C."/>
            <person name="Ding S.J."/>
            <person name="Wang X.J."/>
            <person name="Zhu J.G."/>
            <person name="Ruan X.D."/>
            <person name="Zhao L."/>
            <person name="Wei J.T."/>
            <person name="Ye R.Z."/>
            <person name="Que T.C."/>
            <person name="Du C.H."/>
            <person name="Zhou Y.H."/>
            <person name="Cheng J.X."/>
            <person name="Dai P.F."/>
            <person name="Guo W.B."/>
            <person name="Han X.H."/>
            <person name="Huang E.J."/>
            <person name="Li L.F."/>
            <person name="Wei W."/>
            <person name="Gao Y.C."/>
            <person name="Liu J.Z."/>
            <person name="Shao H.Z."/>
            <person name="Wang X."/>
            <person name="Wang C.C."/>
            <person name="Yang T.C."/>
            <person name="Huo Q.B."/>
            <person name="Li W."/>
            <person name="Chen H.Y."/>
            <person name="Chen S.E."/>
            <person name="Zhou L.G."/>
            <person name="Ni X.B."/>
            <person name="Tian J.H."/>
            <person name="Sheng Y."/>
            <person name="Liu T."/>
            <person name="Pan Y.S."/>
            <person name="Xia L.Y."/>
            <person name="Li J."/>
            <person name="Zhao F."/>
            <person name="Cao W.C."/>
        </authorList>
    </citation>
    <scope>NUCLEOTIDE SEQUENCE</scope>
    <source>
        <strain evidence="14">Rsan-2018</strain>
    </source>
</reference>
<organism evidence="14 15">
    <name type="scientific">Rhipicephalus sanguineus</name>
    <name type="common">Brown dog tick</name>
    <name type="synonym">Ixodes sanguineus</name>
    <dbReference type="NCBI Taxonomy" id="34632"/>
    <lineage>
        <taxon>Eukaryota</taxon>
        <taxon>Metazoa</taxon>
        <taxon>Ecdysozoa</taxon>
        <taxon>Arthropoda</taxon>
        <taxon>Chelicerata</taxon>
        <taxon>Arachnida</taxon>
        <taxon>Acari</taxon>
        <taxon>Parasitiformes</taxon>
        <taxon>Ixodida</taxon>
        <taxon>Ixodoidea</taxon>
        <taxon>Ixodidae</taxon>
        <taxon>Rhipicephalinae</taxon>
        <taxon>Rhipicephalus</taxon>
        <taxon>Rhipicephalus</taxon>
    </lineage>
</organism>
<evidence type="ECO:0000256" key="5">
    <source>
        <dbReference type="ARBA" id="ARBA00023242"/>
    </source>
</evidence>
<feature type="compositionally biased region" description="Polar residues" evidence="11">
    <location>
        <begin position="177"/>
        <end position="209"/>
    </location>
</feature>
<sequence length="852" mass="94079">MSQGAAGYTERDTHDAVGVDPQASTRSRRLQQEPVVHSDKTGKSEDAPNRGLKSAVRAPFSRRRGFPRRTNGPGNAPESVPCKFFSRDGHCRNGDRCRYSHSLEDPSSAATSAVTTVTTDKPVEREVADVVPDDCTDKSVQRPLPKEPCRFFERHGFCRYGRGCRYAHKRRRDQHQVKSTTSRVPRETTVNDSPKQESDVLNPSASDQTPAGAVSEVENGGSEQQPPSEEELLKQLRDREIDQFRKRFRKSKKVPAGDGIDKYIFVFGPTDPDWPFDVKELTMIVAFPKLYPSECFLMSVLDEEGVLPPTLLRDLNKAVKAWLDEKHTTASQVGPGSLLLRPFLRWFDRNLEALFIESLRKVKKIQLAEAAGLEFVPFEQLAGTTAEGAAPTVDETLPGGNKSTADVGSAMTTSNADNVQEKACQDTSQKDTLADCLQVLTLGSSGEEGRLIECPPGTSIDQTSDCNEQVNGATNVLNGFDVSINANTLSGTENDNVPHKKERSVRNELDKRKHSDPVEKPHHAIASSAPDVSSSEKPAADDKSSHGAQRAGVDVHVNQKKGTEVKFRRLELGEGVATLECTKVAVRVQCGRCRCNADVVTPARRRNVVTCGRCSRTCSVTFRPNLMHPFNSVLGYFDLVDCFAVDLVLSGCVFALDCFGCNKRMTADGIHYGQRRSLWCQFCNAKMTVLMESVKFLQLQASKAAENAGSAFSIKAPKMVKNVKDPAIQEGKPLPDGGICKHYKKSFRWLRFPCCGKAYPCDKCHDEQEGGNHEMKYATRMICGHCCKEQPFAAEKPCTGCANFMTKKPTAHWEGGRGCRDRIRMSRDDNKKFSGTGKTISRKAQEKLTGKK</sequence>
<dbReference type="GO" id="GO:0008270">
    <property type="term" value="F:zinc ion binding"/>
    <property type="evidence" value="ECO:0007669"/>
    <property type="project" value="UniProtKB-KW"/>
</dbReference>
<evidence type="ECO:0000256" key="2">
    <source>
        <dbReference type="ARBA" id="ARBA00022723"/>
    </source>
</evidence>
<dbReference type="OMA" id="CANFMTK"/>
<evidence type="ECO:0000313" key="15">
    <source>
        <dbReference type="Proteomes" id="UP000821837"/>
    </source>
</evidence>
<feature type="zinc finger region" description="C3H1-type" evidence="10">
    <location>
        <begin position="76"/>
        <end position="104"/>
    </location>
</feature>
<evidence type="ECO:0000256" key="4">
    <source>
        <dbReference type="ARBA" id="ARBA00022833"/>
    </source>
</evidence>
<dbReference type="AlphaFoldDB" id="A0A9D4Q0T3"/>
<dbReference type="SMART" id="SM00356">
    <property type="entry name" value="ZnF_C3H1"/>
    <property type="match status" value="2"/>
</dbReference>
<comment type="subcellular location">
    <subcellularLocation>
        <location evidence="1">Nucleus membrane</location>
        <topology evidence="1">Peripheral membrane protein</topology>
        <orientation evidence="1">Cytoplasmic side</orientation>
    </subcellularLocation>
</comment>
<dbReference type="OrthoDB" id="411372at2759"/>
<evidence type="ECO:0000256" key="9">
    <source>
        <dbReference type="PROSITE-ProRule" id="PRU00601"/>
    </source>
</evidence>
<dbReference type="InterPro" id="IPR036855">
    <property type="entry name" value="Znf_CCCH_sf"/>
</dbReference>
<dbReference type="EMBL" id="JABSTV010001249">
    <property type="protein sequence ID" value="KAH7962389.1"/>
    <property type="molecule type" value="Genomic_DNA"/>
</dbReference>
<dbReference type="Gene3D" id="4.10.1000.10">
    <property type="entry name" value="Zinc finger, CCCH-type"/>
    <property type="match status" value="1"/>
</dbReference>
<gene>
    <name evidence="14" type="ORF">HPB52_015865</name>
</gene>
<dbReference type="InterPro" id="IPR037274">
    <property type="entry name" value="Znf_CHY_sf"/>
</dbReference>
<keyword evidence="3 9" id="KW-0863">Zinc-finger</keyword>
<keyword evidence="5" id="KW-0539">Nucleus</keyword>
<feature type="compositionally biased region" description="Basic and acidic residues" evidence="11">
    <location>
        <begin position="36"/>
        <end position="48"/>
    </location>
</feature>
<comment type="caution">
    <text evidence="14">The sequence shown here is derived from an EMBL/GenBank/DDBJ whole genome shotgun (WGS) entry which is preliminary data.</text>
</comment>
<evidence type="ECO:0000256" key="10">
    <source>
        <dbReference type="PROSITE-ProRule" id="PRU00723"/>
    </source>
</evidence>
<comment type="function">
    <text evidence="6">Required for the export of mRNAs containing poly(A) tails from the nucleus into the cytoplasm.</text>
</comment>
<dbReference type="PANTHER" id="PTHR46527">
    <property type="entry name" value="NUCLEOPORIN-LIKE PROTEIN 2"/>
    <property type="match status" value="1"/>
</dbReference>
<evidence type="ECO:0000256" key="8">
    <source>
        <dbReference type="ARBA" id="ARBA00042384"/>
    </source>
</evidence>
<evidence type="ECO:0000256" key="3">
    <source>
        <dbReference type="ARBA" id="ARBA00022771"/>
    </source>
</evidence>
<reference evidence="14" key="2">
    <citation type="submission" date="2021-09" db="EMBL/GenBank/DDBJ databases">
        <authorList>
            <person name="Jia N."/>
            <person name="Wang J."/>
            <person name="Shi W."/>
            <person name="Du L."/>
            <person name="Sun Y."/>
            <person name="Zhan W."/>
            <person name="Jiang J."/>
            <person name="Wang Q."/>
            <person name="Zhang B."/>
            <person name="Ji P."/>
            <person name="Sakyi L.B."/>
            <person name="Cui X."/>
            <person name="Yuan T."/>
            <person name="Jiang B."/>
            <person name="Yang W."/>
            <person name="Lam T.T.-Y."/>
            <person name="Chang Q."/>
            <person name="Ding S."/>
            <person name="Wang X."/>
            <person name="Zhu J."/>
            <person name="Ruan X."/>
            <person name="Zhao L."/>
            <person name="Wei J."/>
            <person name="Que T."/>
            <person name="Du C."/>
            <person name="Cheng J."/>
            <person name="Dai P."/>
            <person name="Han X."/>
            <person name="Huang E."/>
            <person name="Gao Y."/>
            <person name="Liu J."/>
            <person name="Shao H."/>
            <person name="Ye R."/>
            <person name="Li L."/>
            <person name="Wei W."/>
            <person name="Wang X."/>
            <person name="Wang C."/>
            <person name="Huo Q."/>
            <person name="Li W."/>
            <person name="Guo W."/>
            <person name="Chen H."/>
            <person name="Chen S."/>
            <person name="Zhou L."/>
            <person name="Zhou L."/>
            <person name="Ni X."/>
            <person name="Tian J."/>
            <person name="Zhou Y."/>
            <person name="Sheng Y."/>
            <person name="Liu T."/>
            <person name="Pan Y."/>
            <person name="Xia L."/>
            <person name="Li J."/>
            <person name="Zhao F."/>
            <person name="Cao W."/>
        </authorList>
    </citation>
    <scope>NUCLEOTIDE SEQUENCE</scope>
    <source>
        <strain evidence="14">Rsan-2018</strain>
        <tissue evidence="14">Larvae</tissue>
    </source>
</reference>
<protein>
    <recommendedName>
        <fullName evidence="7">Nucleoporin NUP42</fullName>
    </recommendedName>
    <alternativeName>
        <fullName evidence="8">Nucleoporin-like protein 2</fullName>
    </alternativeName>
</protein>
<feature type="region of interest" description="Disordered" evidence="11">
    <location>
        <begin position="1"/>
        <end position="79"/>
    </location>
</feature>
<keyword evidence="15" id="KW-1185">Reference proteome</keyword>
<evidence type="ECO:0000256" key="11">
    <source>
        <dbReference type="SAM" id="MobiDB-lite"/>
    </source>
</evidence>
<keyword evidence="4 10" id="KW-0862">Zinc</keyword>
<keyword evidence="2 10" id="KW-0479">Metal-binding</keyword>
<dbReference type="Pfam" id="PF00642">
    <property type="entry name" value="zf-CCCH"/>
    <property type="match status" value="1"/>
</dbReference>
<dbReference type="GO" id="GO:0031965">
    <property type="term" value="C:nuclear membrane"/>
    <property type="evidence" value="ECO:0007669"/>
    <property type="project" value="UniProtKB-SubCell"/>
</dbReference>
<feature type="zinc finger region" description="C3H1-type" evidence="10">
    <location>
        <begin position="143"/>
        <end position="171"/>
    </location>
</feature>
<feature type="domain" description="C3H1-type" evidence="12">
    <location>
        <begin position="143"/>
        <end position="171"/>
    </location>
</feature>
<dbReference type="PROSITE" id="PS50103">
    <property type="entry name" value="ZF_C3H1"/>
    <property type="match status" value="2"/>
</dbReference>
<dbReference type="SUPFAM" id="SSF90229">
    <property type="entry name" value="CCCH zinc finger"/>
    <property type="match status" value="2"/>
</dbReference>
<evidence type="ECO:0000259" key="13">
    <source>
        <dbReference type="PROSITE" id="PS51266"/>
    </source>
</evidence>
<dbReference type="InterPro" id="IPR008913">
    <property type="entry name" value="Znf_CHY"/>
</dbReference>
<dbReference type="InterPro" id="IPR051767">
    <property type="entry name" value="Nucleoporin_NUP42"/>
</dbReference>
<evidence type="ECO:0000259" key="12">
    <source>
        <dbReference type="PROSITE" id="PS50103"/>
    </source>
</evidence>
<dbReference type="Proteomes" id="UP000821837">
    <property type="component" value="Chromosome 3"/>
</dbReference>
<dbReference type="SUPFAM" id="SSF161219">
    <property type="entry name" value="CHY zinc finger-like"/>
    <property type="match status" value="1"/>
</dbReference>
<dbReference type="Pfam" id="PF05495">
    <property type="entry name" value="zf-CHY"/>
    <property type="match status" value="1"/>
</dbReference>
<evidence type="ECO:0000256" key="7">
    <source>
        <dbReference type="ARBA" id="ARBA00039886"/>
    </source>
</evidence>
<dbReference type="PROSITE" id="PS51266">
    <property type="entry name" value="ZF_CHY"/>
    <property type="match status" value="1"/>
</dbReference>
<feature type="compositionally biased region" description="Basic and acidic residues" evidence="11">
    <location>
        <begin position="496"/>
        <end position="522"/>
    </location>
</feature>
<name>A0A9D4Q0T3_RHISA</name>
<dbReference type="VEuPathDB" id="VectorBase:RSAN_027371"/>
<feature type="region of interest" description="Disordered" evidence="11">
    <location>
        <begin position="488"/>
        <end position="554"/>
    </location>
</feature>
<evidence type="ECO:0000313" key="14">
    <source>
        <dbReference type="EMBL" id="KAH7962389.1"/>
    </source>
</evidence>